<dbReference type="Proteomes" id="UP000712600">
    <property type="component" value="Unassembled WGS sequence"/>
</dbReference>
<comment type="caution">
    <text evidence="13">The sequence shown here is derived from an EMBL/GenBank/DDBJ whole genome shotgun (WGS) entry which is preliminary data.</text>
</comment>
<evidence type="ECO:0000313" key="14">
    <source>
        <dbReference type="Proteomes" id="UP000712600"/>
    </source>
</evidence>
<evidence type="ECO:0000256" key="8">
    <source>
        <dbReference type="ARBA" id="ARBA00023187"/>
    </source>
</evidence>
<evidence type="ECO:0000256" key="3">
    <source>
        <dbReference type="ARBA" id="ARBA00022640"/>
    </source>
</evidence>
<evidence type="ECO:0000313" key="13">
    <source>
        <dbReference type="EMBL" id="KAF3572592.1"/>
    </source>
</evidence>
<evidence type="ECO:0000256" key="4">
    <source>
        <dbReference type="ARBA" id="ARBA00022664"/>
    </source>
</evidence>
<dbReference type="SMART" id="SM01103">
    <property type="entry name" value="CRS1_YhbY"/>
    <property type="match status" value="1"/>
</dbReference>
<feature type="compositionally biased region" description="Basic residues" evidence="11">
    <location>
        <begin position="25"/>
        <end position="35"/>
    </location>
</feature>
<dbReference type="AlphaFoldDB" id="A0A8S9RJH6"/>
<organism evidence="13 14">
    <name type="scientific">Brassica cretica</name>
    <name type="common">Mustard</name>
    <dbReference type="NCBI Taxonomy" id="69181"/>
    <lineage>
        <taxon>Eukaryota</taxon>
        <taxon>Viridiplantae</taxon>
        <taxon>Streptophyta</taxon>
        <taxon>Embryophyta</taxon>
        <taxon>Tracheophyta</taxon>
        <taxon>Spermatophyta</taxon>
        <taxon>Magnoliopsida</taxon>
        <taxon>eudicotyledons</taxon>
        <taxon>Gunneridae</taxon>
        <taxon>Pentapetalae</taxon>
        <taxon>rosids</taxon>
        <taxon>malvids</taxon>
        <taxon>Brassicales</taxon>
        <taxon>Brassicaceae</taxon>
        <taxon>Brassiceae</taxon>
        <taxon>Brassica</taxon>
    </lineage>
</organism>
<dbReference type="Pfam" id="PF01985">
    <property type="entry name" value="CRS1_YhbY"/>
    <property type="match status" value="1"/>
</dbReference>
<evidence type="ECO:0000256" key="7">
    <source>
        <dbReference type="ARBA" id="ARBA00022946"/>
    </source>
</evidence>
<dbReference type="InterPro" id="IPR045278">
    <property type="entry name" value="CRS1/CFM2/CFM3"/>
</dbReference>
<dbReference type="PANTHER" id="PTHR31846:SF19">
    <property type="entry name" value="CRM-DOMAIN CONTAINING FACTOR CFM3A, CHLOROPLASTIC_MITOCHONDRIAL"/>
    <property type="match status" value="1"/>
</dbReference>
<keyword evidence="5" id="KW-0677">Repeat</keyword>
<keyword evidence="4" id="KW-0507">mRNA processing</keyword>
<keyword evidence="7" id="KW-0809">Transit peptide</keyword>
<evidence type="ECO:0000256" key="2">
    <source>
        <dbReference type="ARBA" id="ARBA00022528"/>
    </source>
</evidence>
<feature type="domain" description="CRM" evidence="12">
    <location>
        <begin position="229"/>
        <end position="329"/>
    </location>
</feature>
<evidence type="ECO:0000256" key="11">
    <source>
        <dbReference type="SAM" id="MobiDB-lite"/>
    </source>
</evidence>
<evidence type="ECO:0000256" key="10">
    <source>
        <dbReference type="PROSITE-ProRule" id="PRU00626"/>
    </source>
</evidence>
<evidence type="ECO:0000256" key="9">
    <source>
        <dbReference type="ARBA" id="ARBA00023274"/>
    </source>
</evidence>
<dbReference type="EMBL" id="QGKX02000095">
    <property type="protein sequence ID" value="KAF3572592.1"/>
    <property type="molecule type" value="Genomic_DNA"/>
</dbReference>
<reference evidence="13" key="1">
    <citation type="submission" date="2019-12" db="EMBL/GenBank/DDBJ databases">
        <title>Genome sequencing and annotation of Brassica cretica.</title>
        <authorList>
            <person name="Studholme D.J."/>
            <person name="Sarris P."/>
        </authorList>
    </citation>
    <scope>NUCLEOTIDE SEQUENCE</scope>
    <source>
        <strain evidence="13">PFS-109/04</strain>
        <tissue evidence="13">Leaf</tissue>
    </source>
</reference>
<feature type="region of interest" description="Disordered" evidence="11">
    <location>
        <begin position="1"/>
        <end position="69"/>
    </location>
</feature>
<keyword evidence="3" id="KW-0934">Plastid</keyword>
<accession>A0A8S9RJH6</accession>
<name>A0A8S9RJH6_BRACR</name>
<gene>
    <name evidence="13" type="ORF">F2Q69_00061911</name>
</gene>
<dbReference type="GO" id="GO:1990904">
    <property type="term" value="C:ribonucleoprotein complex"/>
    <property type="evidence" value="ECO:0007669"/>
    <property type="project" value="UniProtKB-KW"/>
</dbReference>
<dbReference type="GO" id="GO:0006397">
    <property type="term" value="P:mRNA processing"/>
    <property type="evidence" value="ECO:0007669"/>
    <property type="project" value="UniProtKB-KW"/>
</dbReference>
<evidence type="ECO:0000256" key="1">
    <source>
        <dbReference type="ARBA" id="ARBA00004229"/>
    </source>
</evidence>
<sequence>MKDSKKSRGKVIKHDSEAVDDGGKKSKKKKKHKRVSGGDEIVNIETSKFNRSHEKSLVNRDDDGAERDKRRRVVCDEENTTHKPKKKRSMLANIVIKRGVQLTAHERMAEDFKKLTGGILLYRNKDYLVFYQGKNLLLREVTEALVEQEKFVKSLQNKEEEARLREGSSALIVTSTEPSNELSRTGTLGETLDTTGKWVMKLDDGHHAEEVKHKEEECLQPAEQKADLESITGEEKFMFRKRCLNTKALLLMGREGEFNGTVENMHLHWRYGELVKRFVKVKTFEGVKNVTLILEADSGGILVSIDKVSKGYAVIVYRKEYKCSPMLRLKQKKKALARPIKLQRREGFIKRTSVMQTRAERLGAETELMEKITDLKRVKKLLNDERFEHVSSQKNMLSSREQMKKIGTIIRKTIRGNRGTEVQLRALEKKEKNITEMSYDHEEEEENKMIPRDHKANACERSELPIICQSCGCDNPVGEKQRHKLQRAISNINNNNNKRATQSFKTGSNQTTSAHKDSGIQRRRIYQTPKTVPLKNCDDQLH</sequence>
<dbReference type="InterPro" id="IPR035920">
    <property type="entry name" value="YhbY-like_sf"/>
</dbReference>
<keyword evidence="8" id="KW-0508">mRNA splicing</keyword>
<feature type="compositionally biased region" description="Basic and acidic residues" evidence="11">
    <location>
        <begin position="51"/>
        <end position="69"/>
    </location>
</feature>
<feature type="region of interest" description="Disordered" evidence="11">
    <location>
        <begin position="491"/>
        <end position="519"/>
    </location>
</feature>
<dbReference type="PANTHER" id="PTHR31846">
    <property type="entry name" value="CRS1 / YHBY (CRM) DOMAIN-CONTAINING PROTEIN"/>
    <property type="match status" value="1"/>
</dbReference>
<evidence type="ECO:0000256" key="6">
    <source>
        <dbReference type="ARBA" id="ARBA00022884"/>
    </source>
</evidence>
<keyword evidence="9" id="KW-0687">Ribonucleoprotein</keyword>
<dbReference type="GO" id="GO:0000373">
    <property type="term" value="P:Group II intron splicing"/>
    <property type="evidence" value="ECO:0007669"/>
    <property type="project" value="UniProtKB-ARBA"/>
</dbReference>
<dbReference type="GO" id="GO:0003729">
    <property type="term" value="F:mRNA binding"/>
    <property type="evidence" value="ECO:0007669"/>
    <property type="project" value="InterPro"/>
</dbReference>
<evidence type="ECO:0000259" key="12">
    <source>
        <dbReference type="PROSITE" id="PS51295"/>
    </source>
</evidence>
<keyword evidence="6 10" id="KW-0694">RNA-binding</keyword>
<evidence type="ECO:0000256" key="5">
    <source>
        <dbReference type="ARBA" id="ARBA00022737"/>
    </source>
</evidence>
<dbReference type="GO" id="GO:0009507">
    <property type="term" value="C:chloroplast"/>
    <property type="evidence" value="ECO:0007669"/>
    <property type="project" value="UniProtKB-SubCell"/>
</dbReference>
<dbReference type="SUPFAM" id="SSF75471">
    <property type="entry name" value="YhbY-like"/>
    <property type="match status" value="1"/>
</dbReference>
<dbReference type="InterPro" id="IPR001890">
    <property type="entry name" value="RNA-binding_CRM"/>
</dbReference>
<dbReference type="Gene3D" id="3.30.110.60">
    <property type="entry name" value="YhbY-like"/>
    <property type="match status" value="1"/>
</dbReference>
<keyword evidence="2" id="KW-0150">Chloroplast</keyword>
<feature type="compositionally biased region" description="Basic and acidic residues" evidence="11">
    <location>
        <begin position="1"/>
        <end position="24"/>
    </location>
</feature>
<comment type="subcellular location">
    <subcellularLocation>
        <location evidence="1">Plastid</location>
        <location evidence="1">Chloroplast</location>
    </subcellularLocation>
</comment>
<feature type="compositionally biased region" description="Polar residues" evidence="11">
    <location>
        <begin position="498"/>
        <end position="513"/>
    </location>
</feature>
<dbReference type="PROSITE" id="PS51295">
    <property type="entry name" value="CRM"/>
    <property type="match status" value="1"/>
</dbReference>
<protein>
    <recommendedName>
        <fullName evidence="12">CRM domain-containing protein</fullName>
    </recommendedName>
</protein>
<proteinExistence type="predicted"/>